<feature type="transmembrane region" description="Helical" evidence="7">
    <location>
        <begin position="250"/>
        <end position="268"/>
    </location>
</feature>
<feature type="compositionally biased region" description="Basic and acidic residues" evidence="6">
    <location>
        <begin position="334"/>
        <end position="345"/>
    </location>
</feature>
<evidence type="ECO:0000313" key="10">
    <source>
        <dbReference type="Proteomes" id="UP000293823"/>
    </source>
</evidence>
<sequence>MDTAGTQEWPDERLKVLIPVWTLTLISTAFLVWRVVYGLRSRKFIICDYLLIIATALNITATSLNQVVVNNGLGRHIMDPTVFPNLRTYSYYLWITQIVNIIAVAFLKWSICAWLLVLNFSTLYRVIIWLSILMVTAFNFLAPVLTLFGCTPLERNWNFGYTGESHCWAKGTLALSYFQGISNIITDVVYMAAPLIYLSRVQLSKRTQWGIRIVFLLSIPATICSIFKTIELKSITKTQDPTWDGVSLTIWSSSELSIGILIASLPPLRKAFDHIFKRILPSTITGSGKTPQYGYGRSTGQGANSIHMKNFQGSKAYHSRLPGESILDGDDESDRAILPDDEHKGPGIMKSTDVQVTVSEDVEEAGSSSNSKGGESPKMYKPEIDWASPHLESGDSPHQQAR</sequence>
<feature type="transmembrane region" description="Helical" evidence="7">
    <location>
        <begin position="209"/>
        <end position="230"/>
    </location>
</feature>
<accession>A0A4Q4SK91</accession>
<organism evidence="9 10">
    <name type="scientific">Alternaria arborescens</name>
    <dbReference type="NCBI Taxonomy" id="156630"/>
    <lineage>
        <taxon>Eukaryota</taxon>
        <taxon>Fungi</taxon>
        <taxon>Dikarya</taxon>
        <taxon>Ascomycota</taxon>
        <taxon>Pezizomycotina</taxon>
        <taxon>Dothideomycetes</taxon>
        <taxon>Pleosporomycetidae</taxon>
        <taxon>Pleosporales</taxon>
        <taxon>Pleosporineae</taxon>
        <taxon>Pleosporaceae</taxon>
        <taxon>Alternaria</taxon>
        <taxon>Alternaria sect. Alternaria</taxon>
    </lineage>
</organism>
<reference evidence="10" key="1">
    <citation type="journal article" date="2019" name="bioRxiv">
        <title>Genomics, evolutionary history and diagnostics of the Alternaria alternata species group including apple and Asian pear pathotypes.</title>
        <authorList>
            <person name="Armitage A.D."/>
            <person name="Cockerton H.M."/>
            <person name="Sreenivasaprasad S."/>
            <person name="Woodhall J.W."/>
            <person name="Lane C.R."/>
            <person name="Harrison R.J."/>
            <person name="Clarkson J.P."/>
        </authorList>
    </citation>
    <scope>NUCLEOTIDE SEQUENCE [LARGE SCALE GENOMIC DNA]</scope>
    <source>
        <strain evidence="10">RGR 97.0016</strain>
    </source>
</reference>
<keyword evidence="2 7" id="KW-0812">Transmembrane</keyword>
<evidence type="ECO:0000256" key="4">
    <source>
        <dbReference type="ARBA" id="ARBA00023136"/>
    </source>
</evidence>
<feature type="transmembrane region" description="Helical" evidence="7">
    <location>
        <begin position="177"/>
        <end position="197"/>
    </location>
</feature>
<feature type="transmembrane region" description="Helical" evidence="7">
    <location>
        <begin position="126"/>
        <end position="148"/>
    </location>
</feature>
<evidence type="ECO:0000313" key="9">
    <source>
        <dbReference type="EMBL" id="RYO70642.1"/>
    </source>
</evidence>
<comment type="caution">
    <text evidence="9">The sequence shown here is derived from an EMBL/GenBank/DDBJ whole genome shotgun (WGS) entry which is preliminary data.</text>
</comment>
<feature type="region of interest" description="Disordered" evidence="6">
    <location>
        <begin position="320"/>
        <end position="402"/>
    </location>
</feature>
<evidence type="ECO:0000256" key="5">
    <source>
        <dbReference type="ARBA" id="ARBA00038359"/>
    </source>
</evidence>
<evidence type="ECO:0000256" key="7">
    <source>
        <dbReference type="SAM" id="Phobius"/>
    </source>
</evidence>
<keyword evidence="3 7" id="KW-1133">Transmembrane helix</keyword>
<dbReference type="OrthoDB" id="4682787at2759"/>
<feature type="transmembrane region" description="Helical" evidence="7">
    <location>
        <begin position="16"/>
        <end position="37"/>
    </location>
</feature>
<evidence type="ECO:0000256" key="3">
    <source>
        <dbReference type="ARBA" id="ARBA00022989"/>
    </source>
</evidence>
<dbReference type="Proteomes" id="UP000293823">
    <property type="component" value="Unassembled WGS sequence"/>
</dbReference>
<gene>
    <name evidence="9" type="ORF">AA0113_g2861</name>
</gene>
<feature type="transmembrane region" description="Helical" evidence="7">
    <location>
        <begin position="89"/>
        <end position="117"/>
    </location>
</feature>
<dbReference type="Pfam" id="PF20684">
    <property type="entry name" value="Fung_rhodopsin"/>
    <property type="match status" value="1"/>
</dbReference>
<dbReference type="AlphaFoldDB" id="A0A4Q4SK91"/>
<evidence type="ECO:0000256" key="1">
    <source>
        <dbReference type="ARBA" id="ARBA00004141"/>
    </source>
</evidence>
<feature type="domain" description="Rhodopsin" evidence="8">
    <location>
        <begin position="40"/>
        <end position="272"/>
    </location>
</feature>
<keyword evidence="10" id="KW-1185">Reference proteome</keyword>
<proteinExistence type="inferred from homology"/>
<dbReference type="InterPro" id="IPR052337">
    <property type="entry name" value="SAT4-like"/>
</dbReference>
<comment type="subcellular location">
    <subcellularLocation>
        <location evidence="1">Membrane</location>
        <topology evidence="1">Multi-pass membrane protein</topology>
    </subcellularLocation>
</comment>
<dbReference type="InterPro" id="IPR049326">
    <property type="entry name" value="Rhodopsin_dom_fungi"/>
</dbReference>
<keyword evidence="4 7" id="KW-0472">Membrane</keyword>
<dbReference type="GO" id="GO:0016020">
    <property type="term" value="C:membrane"/>
    <property type="evidence" value="ECO:0007669"/>
    <property type="project" value="UniProtKB-SubCell"/>
</dbReference>
<dbReference type="PANTHER" id="PTHR33048">
    <property type="entry name" value="PTH11-LIKE INTEGRAL MEMBRANE PROTEIN (AFU_ORTHOLOGUE AFUA_5G11245)"/>
    <property type="match status" value="1"/>
</dbReference>
<evidence type="ECO:0000259" key="8">
    <source>
        <dbReference type="Pfam" id="PF20684"/>
    </source>
</evidence>
<name>A0A4Q4SK91_9PLEO</name>
<dbReference type="EMBL" id="PEJP01000009">
    <property type="protein sequence ID" value="RYO70642.1"/>
    <property type="molecule type" value="Genomic_DNA"/>
</dbReference>
<dbReference type="PANTHER" id="PTHR33048:SF163">
    <property type="entry name" value="INTEGRAL MEMBRANE PROTEIN (AFU_ORTHOLOGUE AFUA_8G05510)"/>
    <property type="match status" value="1"/>
</dbReference>
<feature type="transmembrane region" description="Helical" evidence="7">
    <location>
        <begin position="49"/>
        <end position="69"/>
    </location>
</feature>
<comment type="similarity">
    <text evidence="5">Belongs to the SAT4 family.</text>
</comment>
<evidence type="ECO:0000256" key="2">
    <source>
        <dbReference type="ARBA" id="ARBA00022692"/>
    </source>
</evidence>
<protein>
    <recommendedName>
        <fullName evidence="8">Rhodopsin domain-containing protein</fullName>
    </recommendedName>
</protein>
<evidence type="ECO:0000256" key="6">
    <source>
        <dbReference type="SAM" id="MobiDB-lite"/>
    </source>
</evidence>